<proteinExistence type="predicted"/>
<evidence type="ECO:0000313" key="1">
    <source>
        <dbReference type="EMBL" id="QHU08452.1"/>
    </source>
</evidence>
<dbReference type="EMBL" id="MN740697">
    <property type="protein sequence ID" value="QHU08452.1"/>
    <property type="molecule type" value="Genomic_DNA"/>
</dbReference>
<organism evidence="1">
    <name type="scientific">viral metagenome</name>
    <dbReference type="NCBI Taxonomy" id="1070528"/>
    <lineage>
        <taxon>unclassified sequences</taxon>
        <taxon>metagenomes</taxon>
        <taxon>organismal metagenomes</taxon>
    </lineage>
</organism>
<accession>A0A6C0JRR3</accession>
<dbReference type="AlphaFoldDB" id="A0A6C0JRR3"/>
<protein>
    <submittedName>
        <fullName evidence="1">Uncharacterized protein</fullName>
    </submittedName>
</protein>
<name>A0A6C0JRR3_9ZZZZ</name>
<sequence length="118" mass="13900">MKKQTYSNPNVDCFWLTTKMYMLSGLTKYYKNRLYNKYQFPDHKYGDDPTGIISTFCNEISTITIFENNLVRYNFNGRAPIDEMQNASGVEEIKQLLAYLEWRSVLSTFSGDDLYNEK</sequence>
<reference evidence="1" key="1">
    <citation type="journal article" date="2020" name="Nature">
        <title>Giant virus diversity and host interactions through global metagenomics.</title>
        <authorList>
            <person name="Schulz F."/>
            <person name="Roux S."/>
            <person name="Paez-Espino D."/>
            <person name="Jungbluth S."/>
            <person name="Walsh D.A."/>
            <person name="Denef V.J."/>
            <person name="McMahon K.D."/>
            <person name="Konstantinidis K.T."/>
            <person name="Eloe-Fadrosh E.A."/>
            <person name="Kyrpides N.C."/>
            <person name="Woyke T."/>
        </authorList>
    </citation>
    <scope>NUCLEOTIDE SEQUENCE</scope>
    <source>
        <strain evidence="1">GVMAG-S-1062768-28</strain>
    </source>
</reference>